<accession>A0ABP1D339</accession>
<gene>
    <name evidence="1" type="ORF">GFSPODELE1_LOCUS3970</name>
</gene>
<organism evidence="1 2">
    <name type="scientific">Somion occarium</name>
    <dbReference type="NCBI Taxonomy" id="3059160"/>
    <lineage>
        <taxon>Eukaryota</taxon>
        <taxon>Fungi</taxon>
        <taxon>Dikarya</taxon>
        <taxon>Basidiomycota</taxon>
        <taxon>Agaricomycotina</taxon>
        <taxon>Agaricomycetes</taxon>
        <taxon>Polyporales</taxon>
        <taxon>Cerrenaceae</taxon>
        <taxon>Somion</taxon>
    </lineage>
</organism>
<dbReference type="Proteomes" id="UP001497453">
    <property type="component" value="Chromosome 2"/>
</dbReference>
<dbReference type="EMBL" id="OZ037945">
    <property type="protein sequence ID" value="CAL1702276.1"/>
    <property type="molecule type" value="Genomic_DNA"/>
</dbReference>
<proteinExistence type="predicted"/>
<protein>
    <submittedName>
        <fullName evidence="1">Uncharacterized protein</fullName>
    </submittedName>
</protein>
<evidence type="ECO:0000313" key="1">
    <source>
        <dbReference type="EMBL" id="CAL1702276.1"/>
    </source>
</evidence>
<sequence length="117" mass="12873">MRALGLSSAYRTLLTCSPHPSGKRFNSSSGQKPVSHAQVYTDLIPGMVPIALLGSAVYLGLRLWQTSLAQEKYLDEARSRVAALEAELDSLRKQPKIIAEDGDPITQPGTSKRLWFF</sequence>
<keyword evidence="2" id="KW-1185">Reference proteome</keyword>
<evidence type="ECO:0000313" key="2">
    <source>
        <dbReference type="Proteomes" id="UP001497453"/>
    </source>
</evidence>
<reference evidence="2" key="1">
    <citation type="submission" date="2024-04" db="EMBL/GenBank/DDBJ databases">
        <authorList>
            <person name="Shaw F."/>
            <person name="Minotto A."/>
        </authorList>
    </citation>
    <scope>NUCLEOTIDE SEQUENCE [LARGE SCALE GENOMIC DNA]</scope>
</reference>
<name>A0ABP1D339_9APHY</name>